<organism evidence="2 3">
    <name type="scientific">Kribbella alba</name>
    <dbReference type="NCBI Taxonomy" id="190197"/>
    <lineage>
        <taxon>Bacteria</taxon>
        <taxon>Bacillati</taxon>
        <taxon>Actinomycetota</taxon>
        <taxon>Actinomycetes</taxon>
        <taxon>Propionibacteriales</taxon>
        <taxon>Kribbellaceae</taxon>
        <taxon>Kribbella</taxon>
    </lineage>
</organism>
<dbReference type="EMBL" id="BAAANE010000007">
    <property type="protein sequence ID" value="GAA1646273.1"/>
    <property type="molecule type" value="Genomic_DNA"/>
</dbReference>
<evidence type="ECO:0000313" key="2">
    <source>
        <dbReference type="EMBL" id="GAA1646273.1"/>
    </source>
</evidence>
<proteinExistence type="predicted"/>
<dbReference type="InterPro" id="IPR054353">
    <property type="entry name" value="IstA-like_C"/>
</dbReference>
<dbReference type="Proteomes" id="UP001501319">
    <property type="component" value="Unassembled WGS sequence"/>
</dbReference>
<comment type="caution">
    <text evidence="2">The sequence shown here is derived from an EMBL/GenBank/DDBJ whole genome shotgun (WGS) entry which is preliminary data.</text>
</comment>
<reference evidence="3" key="1">
    <citation type="journal article" date="2019" name="Int. J. Syst. Evol. Microbiol.">
        <title>The Global Catalogue of Microorganisms (GCM) 10K type strain sequencing project: providing services to taxonomists for standard genome sequencing and annotation.</title>
        <authorList>
            <consortium name="The Broad Institute Genomics Platform"/>
            <consortium name="The Broad Institute Genome Sequencing Center for Infectious Disease"/>
            <person name="Wu L."/>
            <person name="Ma J."/>
        </authorList>
    </citation>
    <scope>NUCLEOTIDE SEQUENCE [LARGE SCALE GENOMIC DNA]</scope>
    <source>
        <strain evidence="3">JCM 14306</strain>
    </source>
</reference>
<name>A0ABP4RF00_9ACTN</name>
<protein>
    <recommendedName>
        <fullName evidence="1">Transposase for insertion sequence element IS21-like C-terminal domain-containing protein</fullName>
    </recommendedName>
</protein>
<sequence length="89" mass="9533">MGRPQHRGRDYYVRLDTNDYSVDPTLIGRMVDVAADLERVRVRAEALEDCVGVSQPLGQGSRLASVGTQVGLSGCRAAGLSGCRGRITV</sequence>
<keyword evidence="3" id="KW-1185">Reference proteome</keyword>
<gene>
    <name evidence="2" type="ORF">GCM10009744_41630</name>
</gene>
<accession>A0ABP4RF00</accession>
<evidence type="ECO:0000259" key="1">
    <source>
        <dbReference type="Pfam" id="PF22483"/>
    </source>
</evidence>
<feature type="domain" description="Transposase for insertion sequence element IS21-like C-terminal" evidence="1">
    <location>
        <begin position="8"/>
        <end position="45"/>
    </location>
</feature>
<dbReference type="Pfam" id="PF22483">
    <property type="entry name" value="Mu-transpos_C_2"/>
    <property type="match status" value="1"/>
</dbReference>
<evidence type="ECO:0000313" key="3">
    <source>
        <dbReference type="Proteomes" id="UP001501319"/>
    </source>
</evidence>